<feature type="transmembrane region" description="Helical" evidence="1">
    <location>
        <begin position="162"/>
        <end position="191"/>
    </location>
</feature>
<feature type="transmembrane region" description="Helical" evidence="1">
    <location>
        <begin position="115"/>
        <end position="142"/>
    </location>
</feature>
<evidence type="ECO:0000313" key="3">
    <source>
        <dbReference type="Proteomes" id="UP000727907"/>
    </source>
</evidence>
<feature type="transmembrane region" description="Helical" evidence="1">
    <location>
        <begin position="217"/>
        <end position="246"/>
    </location>
</feature>
<organism evidence="2 3">
    <name type="scientific">Reyranella humidisoli</name>
    <dbReference type="NCBI Taxonomy" id="2849149"/>
    <lineage>
        <taxon>Bacteria</taxon>
        <taxon>Pseudomonadati</taxon>
        <taxon>Pseudomonadota</taxon>
        <taxon>Alphaproteobacteria</taxon>
        <taxon>Hyphomicrobiales</taxon>
        <taxon>Reyranellaceae</taxon>
        <taxon>Reyranella</taxon>
    </lineage>
</organism>
<keyword evidence="3" id="KW-1185">Reference proteome</keyword>
<keyword evidence="1" id="KW-0472">Membrane</keyword>
<reference evidence="2 3" key="1">
    <citation type="submission" date="2021-06" db="EMBL/GenBank/DDBJ databases">
        <authorList>
            <person name="Lee D.H."/>
        </authorList>
    </citation>
    <scope>NUCLEOTIDE SEQUENCE [LARGE SCALE GENOMIC DNA]</scope>
    <source>
        <strain evidence="2 3">MMS21-HV4-11</strain>
    </source>
</reference>
<evidence type="ECO:0000313" key="2">
    <source>
        <dbReference type="EMBL" id="MBU8872913.1"/>
    </source>
</evidence>
<sequence length="274" mass="29218">MSEPVAVFPGPSPQIRRVPIDRPWVWLAAGWKDLWAAPASGLAWGAGAVAAGWASIALLLWFEQPWLVLPLSAGFFFVGPFMAVGLYETSRRLGAGLPVDGAATLAAWRRNTDQIALMGVVLLLLHLAWMRAAQLLFALFQGQGVPSWDRFTDVLWHSARSLPFLAAGVVIGAALAALAFVIGAFSIPLLLDRRHSNVFEAIATSVAAVRLNPRPMLLWAGLIVLLVAMAMVPGLLGLVVVLPVVAHATWHAYRDVVVFEPAPTSGEATAAASP</sequence>
<feature type="transmembrane region" description="Helical" evidence="1">
    <location>
        <begin position="68"/>
        <end position="87"/>
    </location>
</feature>
<keyword evidence="1" id="KW-1133">Transmembrane helix</keyword>
<accession>A0ABS6II05</accession>
<dbReference type="Proteomes" id="UP000727907">
    <property type="component" value="Unassembled WGS sequence"/>
</dbReference>
<keyword evidence="1" id="KW-0812">Transmembrane</keyword>
<dbReference type="EMBL" id="JAHOPB010000001">
    <property type="protein sequence ID" value="MBU8872913.1"/>
    <property type="molecule type" value="Genomic_DNA"/>
</dbReference>
<dbReference type="Pfam" id="PF09955">
    <property type="entry name" value="DUF2189"/>
    <property type="match status" value="1"/>
</dbReference>
<comment type="caution">
    <text evidence="2">The sequence shown here is derived from an EMBL/GenBank/DDBJ whole genome shotgun (WGS) entry which is preliminary data.</text>
</comment>
<dbReference type="InterPro" id="IPR018692">
    <property type="entry name" value="DUF2189"/>
</dbReference>
<proteinExistence type="predicted"/>
<gene>
    <name evidence="2" type="ORF">KQ910_04020</name>
</gene>
<evidence type="ECO:0000256" key="1">
    <source>
        <dbReference type="SAM" id="Phobius"/>
    </source>
</evidence>
<feature type="transmembrane region" description="Helical" evidence="1">
    <location>
        <begin position="42"/>
        <end position="62"/>
    </location>
</feature>
<protein>
    <submittedName>
        <fullName evidence="2">DUF2189 domain-containing protein</fullName>
    </submittedName>
</protein>
<name>A0ABS6II05_9HYPH</name>
<dbReference type="RefSeq" id="WP_216957190.1">
    <property type="nucleotide sequence ID" value="NZ_JAHOPB010000001.1"/>
</dbReference>